<evidence type="ECO:0008006" key="4">
    <source>
        <dbReference type="Google" id="ProtNLM"/>
    </source>
</evidence>
<keyword evidence="1" id="KW-0472">Membrane</keyword>
<evidence type="ECO:0000256" key="1">
    <source>
        <dbReference type="SAM" id="Phobius"/>
    </source>
</evidence>
<dbReference type="STRING" id="1801990.A2V69_02795"/>
<organism evidence="2 3">
    <name type="scientific">Candidatus Portnoybacteria bacterium RBG_13_40_8</name>
    <dbReference type="NCBI Taxonomy" id="1801990"/>
    <lineage>
        <taxon>Bacteria</taxon>
        <taxon>Candidatus Portnoyibacteriota</taxon>
    </lineage>
</organism>
<keyword evidence="1" id="KW-1133">Transmembrane helix</keyword>
<dbReference type="AlphaFoldDB" id="A0A1G2F4U6"/>
<keyword evidence="1" id="KW-0812">Transmembrane</keyword>
<accession>A0A1G2F4U6</accession>
<evidence type="ECO:0000313" key="2">
    <source>
        <dbReference type="EMBL" id="OGZ33096.1"/>
    </source>
</evidence>
<name>A0A1G2F4U6_9BACT</name>
<dbReference type="Proteomes" id="UP000177810">
    <property type="component" value="Unassembled WGS sequence"/>
</dbReference>
<dbReference type="EMBL" id="MHMT01000005">
    <property type="protein sequence ID" value="OGZ33096.1"/>
    <property type="molecule type" value="Genomic_DNA"/>
</dbReference>
<evidence type="ECO:0000313" key="3">
    <source>
        <dbReference type="Proteomes" id="UP000177810"/>
    </source>
</evidence>
<reference evidence="2 3" key="1">
    <citation type="journal article" date="2016" name="Nat. Commun.">
        <title>Thousands of microbial genomes shed light on interconnected biogeochemical processes in an aquifer system.</title>
        <authorList>
            <person name="Anantharaman K."/>
            <person name="Brown C.T."/>
            <person name="Hug L.A."/>
            <person name="Sharon I."/>
            <person name="Castelle C.J."/>
            <person name="Probst A.J."/>
            <person name="Thomas B.C."/>
            <person name="Singh A."/>
            <person name="Wilkins M.J."/>
            <person name="Karaoz U."/>
            <person name="Brodie E.L."/>
            <person name="Williams K.H."/>
            <person name="Hubbard S.S."/>
            <person name="Banfield J.F."/>
        </authorList>
    </citation>
    <scope>NUCLEOTIDE SEQUENCE [LARGE SCALE GENOMIC DNA]</scope>
</reference>
<sequence>MNFINRKNGFIVILATFLILVAGLIIVLAAGYISINNVKSVRNNIYSLGSYYAAEAGIEDSLLRLAKGMNLLANNTLTIGNGTATIEVIDSIGGSKSIISTGDISDRIRKIRVTYIINTDHVSFYYGAQVGDGGMIMENNSRVKGNVFSNGSIVGTAGAKGYIDYSVKVATIGSRIEGLVIGQDAYTHNCKNCDIAGFLYYSGGGQENCNASQGIKEHPVQDPENLPISSEQINGWKNDALKGGVFINNYTVLTGQTDYLGPRKIEGNLVLQNNSTLIVNGTIWVTGNIILNNGSLLMLDSGYGSASGIIVADGRINVLNGSNIQGSGQEGSYIMLISTNSSLDPLNPAIDVMNNAQGAIFFSSNGLIRLHNNMLVREVVGYGLYLDNNAIIEYEIGLSDTSFSSGPGGSWELSEWKEIE</sequence>
<proteinExistence type="predicted"/>
<gene>
    <name evidence="2" type="ORF">A2V69_02795</name>
</gene>
<feature type="transmembrane region" description="Helical" evidence="1">
    <location>
        <begin position="12"/>
        <end position="35"/>
    </location>
</feature>
<protein>
    <recommendedName>
        <fullName evidence="4">Type 4 fimbrial biogenesis protein PilX N-terminal domain-containing protein</fullName>
    </recommendedName>
</protein>
<comment type="caution">
    <text evidence="2">The sequence shown here is derived from an EMBL/GenBank/DDBJ whole genome shotgun (WGS) entry which is preliminary data.</text>
</comment>